<evidence type="ECO:0000256" key="3">
    <source>
        <dbReference type="ARBA" id="ARBA00023163"/>
    </source>
</evidence>
<dbReference type="Pfam" id="PF01418">
    <property type="entry name" value="HTH_6"/>
    <property type="match status" value="1"/>
</dbReference>
<dbReference type="Gene3D" id="1.10.10.10">
    <property type="entry name" value="Winged helix-like DNA-binding domain superfamily/Winged helix DNA-binding domain"/>
    <property type="match status" value="1"/>
</dbReference>
<sequence length="252" mass="28504">MLIEAINKNYDKLNESDIQSLSIILSIVYKISEMSIEDLATECNTSKSTILRLTQKLGFSGYSEFKSYLKWEKKEHVKGIDKDIKSDIRGDFLNTCQQIESSANLTVIAKEIHKSQNVVVYGTGQAQRHCAMEMQRLFMQMNKYIYHAGASDELCMLSKNLGPDDLVIVISLSGNVQKIKDTLQLLHLKKVKIVSITNLQSNLLAGMSDYSLYAVSSPVKIGEHLYHNSFVNFLTVIEYVFLSYIEVINVNS</sequence>
<comment type="caution">
    <text evidence="6">The sequence shown here is derived from an EMBL/GenBank/DDBJ whole genome shotgun (WGS) entry which is preliminary data.</text>
</comment>
<dbReference type="GO" id="GO:1901135">
    <property type="term" value="P:carbohydrate derivative metabolic process"/>
    <property type="evidence" value="ECO:0007669"/>
    <property type="project" value="InterPro"/>
</dbReference>
<gene>
    <name evidence="6" type="ORF">H171_2497</name>
</gene>
<dbReference type="InterPro" id="IPR035472">
    <property type="entry name" value="RpiR-like_SIS"/>
</dbReference>
<name>A0A2M8Z6A1_9FIRM</name>
<dbReference type="SUPFAM" id="SSF53697">
    <property type="entry name" value="SIS domain"/>
    <property type="match status" value="1"/>
</dbReference>
<keyword evidence="2" id="KW-0238">DNA-binding</keyword>
<dbReference type="Proteomes" id="UP000231092">
    <property type="component" value="Unassembled WGS sequence"/>
</dbReference>
<keyword evidence="1" id="KW-0805">Transcription regulation</keyword>
<proteinExistence type="predicted"/>
<dbReference type="InterPro" id="IPR000281">
    <property type="entry name" value="HTH_RpiR"/>
</dbReference>
<dbReference type="InterPro" id="IPR001347">
    <property type="entry name" value="SIS_dom"/>
</dbReference>
<dbReference type="RefSeq" id="WP_100305418.1">
    <property type="nucleotide sequence ID" value="NZ_PGET01000001.1"/>
</dbReference>
<reference evidence="6 7" key="1">
    <citation type="submission" date="2017-11" db="EMBL/GenBank/DDBJ databases">
        <title>Understudied soil microbes with underappreciated capabilities: Untangling the Clostridium saccharolyticum group.</title>
        <authorList>
            <person name="Leschine S."/>
        </authorList>
    </citation>
    <scope>NUCLEOTIDE SEQUENCE [LARGE SCALE GENOMIC DNA]</scope>
    <source>
        <strain evidence="6 7">18A</strain>
    </source>
</reference>
<dbReference type="EMBL" id="PGET01000001">
    <property type="protein sequence ID" value="PJJ28972.1"/>
    <property type="molecule type" value="Genomic_DNA"/>
</dbReference>
<evidence type="ECO:0000313" key="6">
    <source>
        <dbReference type="EMBL" id="PJJ28972.1"/>
    </source>
</evidence>
<dbReference type="Pfam" id="PF01380">
    <property type="entry name" value="SIS"/>
    <property type="match status" value="1"/>
</dbReference>
<dbReference type="OrthoDB" id="2930at2"/>
<evidence type="ECO:0000256" key="1">
    <source>
        <dbReference type="ARBA" id="ARBA00023015"/>
    </source>
</evidence>
<feature type="domain" description="SIS" evidence="5">
    <location>
        <begin position="108"/>
        <end position="252"/>
    </location>
</feature>
<dbReference type="AlphaFoldDB" id="A0A2M8Z6A1"/>
<dbReference type="InterPro" id="IPR009057">
    <property type="entry name" value="Homeodomain-like_sf"/>
</dbReference>
<dbReference type="GO" id="GO:0097367">
    <property type="term" value="F:carbohydrate derivative binding"/>
    <property type="evidence" value="ECO:0007669"/>
    <property type="project" value="InterPro"/>
</dbReference>
<accession>A0A2M8Z6A1</accession>
<dbReference type="PROSITE" id="PS51071">
    <property type="entry name" value="HTH_RPIR"/>
    <property type="match status" value="1"/>
</dbReference>
<evidence type="ECO:0000259" key="5">
    <source>
        <dbReference type="PROSITE" id="PS51464"/>
    </source>
</evidence>
<dbReference type="InterPro" id="IPR047640">
    <property type="entry name" value="RpiR-like"/>
</dbReference>
<dbReference type="PANTHER" id="PTHR30514:SF1">
    <property type="entry name" value="HTH-TYPE TRANSCRIPTIONAL REGULATOR HEXR-RELATED"/>
    <property type="match status" value="1"/>
</dbReference>
<dbReference type="InterPro" id="IPR046348">
    <property type="entry name" value="SIS_dom_sf"/>
</dbReference>
<dbReference type="GO" id="GO:0003677">
    <property type="term" value="F:DNA binding"/>
    <property type="evidence" value="ECO:0007669"/>
    <property type="project" value="UniProtKB-KW"/>
</dbReference>
<dbReference type="CDD" id="cd05013">
    <property type="entry name" value="SIS_RpiR"/>
    <property type="match status" value="1"/>
</dbReference>
<dbReference type="Gene3D" id="3.40.50.10490">
    <property type="entry name" value="Glucose-6-phosphate isomerase like protein, domain 1"/>
    <property type="match status" value="1"/>
</dbReference>
<dbReference type="GO" id="GO:0003700">
    <property type="term" value="F:DNA-binding transcription factor activity"/>
    <property type="evidence" value="ECO:0007669"/>
    <property type="project" value="InterPro"/>
</dbReference>
<dbReference type="SUPFAM" id="SSF46689">
    <property type="entry name" value="Homeodomain-like"/>
    <property type="match status" value="1"/>
</dbReference>
<evidence type="ECO:0000256" key="2">
    <source>
        <dbReference type="ARBA" id="ARBA00023125"/>
    </source>
</evidence>
<evidence type="ECO:0000259" key="4">
    <source>
        <dbReference type="PROSITE" id="PS51071"/>
    </source>
</evidence>
<dbReference type="InterPro" id="IPR036388">
    <property type="entry name" value="WH-like_DNA-bd_sf"/>
</dbReference>
<dbReference type="PANTHER" id="PTHR30514">
    <property type="entry name" value="GLUCOKINASE"/>
    <property type="match status" value="1"/>
</dbReference>
<dbReference type="PROSITE" id="PS51464">
    <property type="entry name" value="SIS"/>
    <property type="match status" value="1"/>
</dbReference>
<organism evidence="6 7">
    <name type="scientific">[Clostridium] celerecrescens 18A</name>
    <dbReference type="NCBI Taxonomy" id="1286362"/>
    <lineage>
        <taxon>Bacteria</taxon>
        <taxon>Bacillati</taxon>
        <taxon>Bacillota</taxon>
        <taxon>Clostridia</taxon>
        <taxon>Lachnospirales</taxon>
        <taxon>Lachnospiraceae</taxon>
        <taxon>Lacrimispora</taxon>
    </lineage>
</organism>
<protein>
    <submittedName>
        <fullName evidence="6">RpiR family transcriptional regulator</fullName>
    </submittedName>
</protein>
<feature type="domain" description="HTH rpiR-type" evidence="4">
    <location>
        <begin position="1"/>
        <end position="76"/>
    </location>
</feature>
<keyword evidence="3" id="KW-0804">Transcription</keyword>
<evidence type="ECO:0000313" key="7">
    <source>
        <dbReference type="Proteomes" id="UP000231092"/>
    </source>
</evidence>